<gene>
    <name evidence="11" type="ORF">PCASD_20970</name>
</gene>
<evidence type="ECO:0000313" key="11">
    <source>
        <dbReference type="EMBL" id="PLW13005.1"/>
    </source>
</evidence>
<dbReference type="Proteomes" id="UP000235392">
    <property type="component" value="Unassembled WGS sequence"/>
</dbReference>
<dbReference type="GO" id="GO:0003887">
    <property type="term" value="F:DNA-directed DNA polymerase activity"/>
    <property type="evidence" value="ECO:0007669"/>
    <property type="project" value="UniProtKB-EC"/>
</dbReference>
<feature type="region of interest" description="Disordered" evidence="9">
    <location>
        <begin position="248"/>
        <end position="267"/>
    </location>
</feature>
<evidence type="ECO:0000256" key="8">
    <source>
        <dbReference type="ARBA" id="ARBA00049244"/>
    </source>
</evidence>
<keyword evidence="4" id="KW-0064">Aspartyl protease</keyword>
<evidence type="ECO:0000256" key="4">
    <source>
        <dbReference type="ARBA" id="ARBA00022750"/>
    </source>
</evidence>
<dbReference type="PROSITE" id="PS50994">
    <property type="entry name" value="INTEGRASE"/>
    <property type="match status" value="1"/>
</dbReference>
<evidence type="ECO:0000256" key="6">
    <source>
        <dbReference type="ARBA" id="ARBA00022884"/>
    </source>
</evidence>
<feature type="domain" description="Integrase catalytic" evidence="10">
    <location>
        <begin position="488"/>
        <end position="659"/>
    </location>
</feature>
<dbReference type="PANTHER" id="PTHR42648">
    <property type="entry name" value="TRANSPOSASE, PUTATIVE-RELATED"/>
    <property type="match status" value="1"/>
</dbReference>
<keyword evidence="2" id="KW-0645">Protease</keyword>
<dbReference type="PANTHER" id="PTHR42648:SF28">
    <property type="entry name" value="TRANSPOSON-ENCODED PROTEIN WITH RIBONUCLEASE H-LIKE AND RETROVIRUS ZINC FINGER-LIKE DOMAINS"/>
    <property type="match status" value="1"/>
</dbReference>
<dbReference type="InterPro" id="IPR043502">
    <property type="entry name" value="DNA/RNA_pol_sf"/>
</dbReference>
<dbReference type="GO" id="GO:0015074">
    <property type="term" value="P:DNA integration"/>
    <property type="evidence" value="ECO:0007669"/>
    <property type="project" value="InterPro"/>
</dbReference>
<dbReference type="Pfam" id="PF07727">
    <property type="entry name" value="RVT_2"/>
    <property type="match status" value="1"/>
</dbReference>
<comment type="caution">
    <text evidence="11">The sequence shown here is derived from an EMBL/GenBank/DDBJ whole genome shotgun (WGS) entry which is preliminary data.</text>
</comment>
<dbReference type="EMBL" id="PGCI01000866">
    <property type="protein sequence ID" value="PLW13005.1"/>
    <property type="molecule type" value="Genomic_DNA"/>
</dbReference>
<dbReference type="GO" id="GO:0003723">
    <property type="term" value="F:RNA binding"/>
    <property type="evidence" value="ECO:0007669"/>
    <property type="project" value="UniProtKB-KW"/>
</dbReference>
<keyword evidence="1" id="KW-0815">Transposition</keyword>
<dbReference type="InterPro" id="IPR054722">
    <property type="entry name" value="PolX-like_BBD"/>
</dbReference>
<keyword evidence="5" id="KW-0378">Hydrolase</keyword>
<evidence type="ECO:0000259" key="10">
    <source>
        <dbReference type="PROSITE" id="PS50994"/>
    </source>
</evidence>
<dbReference type="InterPro" id="IPR039537">
    <property type="entry name" value="Retrotran_Ty1/copia-like"/>
</dbReference>
<dbReference type="Gene3D" id="3.30.420.10">
    <property type="entry name" value="Ribonuclease H-like superfamily/Ribonuclease H"/>
    <property type="match status" value="1"/>
</dbReference>
<comment type="catalytic activity">
    <reaction evidence="8">
        <text>DNA(n) + a 2'-deoxyribonucleoside 5'-triphosphate = DNA(n+1) + diphosphate</text>
        <dbReference type="Rhea" id="RHEA:22508"/>
        <dbReference type="Rhea" id="RHEA-COMP:17339"/>
        <dbReference type="Rhea" id="RHEA-COMP:17340"/>
        <dbReference type="ChEBI" id="CHEBI:33019"/>
        <dbReference type="ChEBI" id="CHEBI:61560"/>
        <dbReference type="ChEBI" id="CHEBI:173112"/>
        <dbReference type="EC" id="2.7.7.7"/>
    </reaction>
</comment>
<accession>A0A2N5SIF4</accession>
<dbReference type="SUPFAM" id="SSF56672">
    <property type="entry name" value="DNA/RNA polymerases"/>
    <property type="match status" value="1"/>
</dbReference>
<dbReference type="Pfam" id="PF22936">
    <property type="entry name" value="Pol_BBD"/>
    <property type="match status" value="1"/>
</dbReference>
<name>A0A2N5SIF4_9BASI</name>
<organism evidence="11 12">
    <name type="scientific">Puccinia coronata f. sp. avenae</name>
    <dbReference type="NCBI Taxonomy" id="200324"/>
    <lineage>
        <taxon>Eukaryota</taxon>
        <taxon>Fungi</taxon>
        <taxon>Dikarya</taxon>
        <taxon>Basidiomycota</taxon>
        <taxon>Pucciniomycotina</taxon>
        <taxon>Pucciniomycetes</taxon>
        <taxon>Pucciniales</taxon>
        <taxon>Pucciniaceae</taxon>
        <taxon>Puccinia</taxon>
    </lineage>
</organism>
<evidence type="ECO:0000256" key="9">
    <source>
        <dbReference type="SAM" id="MobiDB-lite"/>
    </source>
</evidence>
<dbReference type="GO" id="GO:0004190">
    <property type="term" value="F:aspartic-type endopeptidase activity"/>
    <property type="evidence" value="ECO:0007669"/>
    <property type="project" value="UniProtKB-KW"/>
</dbReference>
<evidence type="ECO:0000256" key="5">
    <source>
        <dbReference type="ARBA" id="ARBA00022801"/>
    </source>
</evidence>
<evidence type="ECO:0000256" key="2">
    <source>
        <dbReference type="ARBA" id="ARBA00022670"/>
    </source>
</evidence>
<comment type="catalytic activity">
    <reaction evidence="7">
        <text>DNA(n) + a 2'-deoxyribonucleoside 5'-triphosphate = DNA(n+1) + diphosphate</text>
        <dbReference type="Rhea" id="RHEA:22508"/>
        <dbReference type="Rhea" id="RHEA-COMP:17339"/>
        <dbReference type="Rhea" id="RHEA-COMP:17340"/>
        <dbReference type="ChEBI" id="CHEBI:33019"/>
        <dbReference type="ChEBI" id="CHEBI:61560"/>
        <dbReference type="ChEBI" id="CHEBI:173112"/>
        <dbReference type="EC" id="2.7.7.49"/>
    </reaction>
</comment>
<protein>
    <recommendedName>
        <fullName evidence="10">Integrase catalytic domain-containing protein</fullName>
    </recommendedName>
</protein>
<evidence type="ECO:0000256" key="7">
    <source>
        <dbReference type="ARBA" id="ARBA00048173"/>
    </source>
</evidence>
<dbReference type="Pfam" id="PF14223">
    <property type="entry name" value="Retrotran_gag_2"/>
    <property type="match status" value="1"/>
</dbReference>
<dbReference type="SUPFAM" id="SSF53098">
    <property type="entry name" value="Ribonuclease H-like"/>
    <property type="match status" value="1"/>
</dbReference>
<keyword evidence="6" id="KW-0694">RNA-binding</keyword>
<sequence length="1247" mass="139880">MTDSSSKLPILKDENYRYWKSQILSYCMEKNLDGFLLADKTATAKDDAQKEAWTDKKTSAAGIIGRHLSEDNVSQFITDDNRREPHLIWEALCKYFESSSSQNQAKVYQKFLKVGFQSNLRDFLTQVKNSIANMRAVGLVIGTPKDGEPDVNERLLSEHIVRLLPLSFDHTKEIIFTKRPLTLKKIRDHLEAKSLDADEIVSIKTESAHAVSSRAPSNKCSDGKHNPLARHQKEHCYELYPHIKAEDEAKKQAKEEEEAKKRAKSVAKVAKSTSEPVNLDDDDNASVSSHPTAYCAIGQVLSFLPDGPALLLLDSGCSDHMFPDRNTFLSYKPMNSRVKIANGETVPIVDSGYVRIQNSMGETHTFKAVHVPSLSHPLISFGRLFLKNCSLVQLSTDEFSLQDPSSNTTLFTGQVKGKVFSINRSILWTQGQSLIPSSFKATQANAEELHRRAGHPSGEALKLMFGVDFNTMTCESCRLSTSHQLPFSSKLPDAEHVLNFVYMDLSGKITPKLTGGGLYYFKITNAFSSFKCVFILSRKSQAIEKFKTYCNEVHNFHSQRIKNVVTDRGGEFCSAEFEQFYAEQGIIHHVTAPYTPQQNSIAERGNQTTSEKARALLKQAQLPSTLWGEAVITAVFYENITPMKRLKWKSPHEIWYGKPFDYSRLHSFGCHTYVNIPKEKRSGKFGDTSKKGILVGYRQGIRNWRILTAGHRVEYSHDVVFDNTCFPGISPAFSANDRDFIPFDNEEDQAEASSSPPVSAQSPSTLTANIRRQLYNTHQPIFYSPPSPFLKYPNDAATSGPPVGQNEQNPPPIPKTYRSAMALPEVQDWSSAIQTKLSVMDCLGVWSIVPIPAGHHLLGTIWVFRKKYDANGNLVKFKARLCAQGSAQQEGIDFTETYAPTGRSAALRMALSVGINAGMDIHQMDVCNAFLNGKLDEEIYLRCPSGLDAPLGTCLKLHKSIYGLKQAPRVWYTKLWAFFDSINFVPSPANPCLFISWVPGWECLVHVYVNDMAIISHDVSRFKTLVNDRFLMDDLGPAASLLGMKITRHKNFLTLSQERYVSELLAEYNLQTACTVSTLMVPNTCLDPASNEEVAAFTQLNVSYCRAIGSLNYLSVSTRPDIAFAVSQLSQHLERPGIAHWHAFLHLLRYLSGTKDYAICVGGGNSVFRIYTDADWANCSETCRSYLGYLVTWGDSIVAWKAKKQPTVSTSHLKHFQFYPEGKCELGMGKTYTQFYKKWSEVKNKLY</sequence>
<dbReference type="InterPro" id="IPR012337">
    <property type="entry name" value="RNaseH-like_sf"/>
</dbReference>
<keyword evidence="3" id="KW-0479">Metal-binding</keyword>
<dbReference type="GO" id="GO:0003964">
    <property type="term" value="F:RNA-directed DNA polymerase activity"/>
    <property type="evidence" value="ECO:0007669"/>
    <property type="project" value="UniProtKB-EC"/>
</dbReference>
<dbReference type="GO" id="GO:0006508">
    <property type="term" value="P:proteolysis"/>
    <property type="evidence" value="ECO:0007669"/>
    <property type="project" value="UniProtKB-KW"/>
</dbReference>
<evidence type="ECO:0000256" key="3">
    <source>
        <dbReference type="ARBA" id="ARBA00022723"/>
    </source>
</evidence>
<dbReference type="GO" id="GO:0046872">
    <property type="term" value="F:metal ion binding"/>
    <property type="evidence" value="ECO:0007669"/>
    <property type="project" value="UniProtKB-KW"/>
</dbReference>
<evidence type="ECO:0000313" key="12">
    <source>
        <dbReference type="Proteomes" id="UP000235392"/>
    </source>
</evidence>
<reference evidence="11 12" key="1">
    <citation type="submission" date="2017-11" db="EMBL/GenBank/DDBJ databases">
        <title>De novo assembly and phasing of dikaryotic genomes from two isolates of Puccinia coronata f. sp. avenae, the causal agent of oat crown rust.</title>
        <authorList>
            <person name="Miller M.E."/>
            <person name="Zhang Y."/>
            <person name="Omidvar V."/>
            <person name="Sperschneider J."/>
            <person name="Schwessinger B."/>
            <person name="Raley C."/>
            <person name="Palmer J.M."/>
            <person name="Garnica D."/>
            <person name="Upadhyaya N."/>
            <person name="Rathjen J."/>
            <person name="Taylor J.M."/>
            <person name="Park R.F."/>
            <person name="Dodds P.N."/>
            <person name="Hirsch C.D."/>
            <person name="Kianian S.F."/>
            <person name="Figueroa M."/>
        </authorList>
    </citation>
    <scope>NUCLEOTIDE SEQUENCE [LARGE SCALE GENOMIC DNA]</scope>
    <source>
        <strain evidence="11">12SD80</strain>
    </source>
</reference>
<dbReference type="GO" id="GO:0005634">
    <property type="term" value="C:nucleus"/>
    <property type="evidence" value="ECO:0007669"/>
    <property type="project" value="UniProtKB-ARBA"/>
</dbReference>
<dbReference type="GO" id="GO:0032196">
    <property type="term" value="P:transposition"/>
    <property type="evidence" value="ECO:0007669"/>
    <property type="project" value="UniProtKB-KW"/>
</dbReference>
<feature type="compositionally biased region" description="Basic and acidic residues" evidence="9">
    <location>
        <begin position="248"/>
        <end position="260"/>
    </location>
</feature>
<dbReference type="AlphaFoldDB" id="A0A2N5SIF4"/>
<dbReference type="InterPro" id="IPR057670">
    <property type="entry name" value="SH3_retrovirus"/>
</dbReference>
<dbReference type="Pfam" id="PF25597">
    <property type="entry name" value="SH3_retrovirus"/>
    <property type="match status" value="1"/>
</dbReference>
<dbReference type="InterPro" id="IPR013103">
    <property type="entry name" value="RVT_2"/>
</dbReference>
<dbReference type="InterPro" id="IPR001584">
    <property type="entry name" value="Integrase_cat-core"/>
</dbReference>
<proteinExistence type="predicted"/>
<evidence type="ECO:0000256" key="1">
    <source>
        <dbReference type="ARBA" id="ARBA00022578"/>
    </source>
</evidence>
<dbReference type="InterPro" id="IPR036397">
    <property type="entry name" value="RNaseH_sf"/>
</dbReference>